<keyword evidence="2" id="KW-1185">Reference proteome</keyword>
<gene>
    <name evidence="1" type="ORF">CYMTET_49878</name>
</gene>
<proteinExistence type="predicted"/>
<evidence type="ECO:0000313" key="2">
    <source>
        <dbReference type="Proteomes" id="UP001190700"/>
    </source>
</evidence>
<accession>A0AAE0BR04</accession>
<reference evidence="1 2" key="1">
    <citation type="journal article" date="2015" name="Genome Biol. Evol.">
        <title>Comparative Genomics of a Bacterivorous Green Alga Reveals Evolutionary Causalities and Consequences of Phago-Mixotrophic Mode of Nutrition.</title>
        <authorList>
            <person name="Burns J.A."/>
            <person name="Paasch A."/>
            <person name="Narechania A."/>
            <person name="Kim E."/>
        </authorList>
    </citation>
    <scope>NUCLEOTIDE SEQUENCE [LARGE SCALE GENOMIC DNA]</scope>
    <source>
        <strain evidence="1 2">PLY_AMNH</strain>
    </source>
</reference>
<comment type="caution">
    <text evidence="1">The sequence shown here is derived from an EMBL/GenBank/DDBJ whole genome shotgun (WGS) entry which is preliminary data.</text>
</comment>
<name>A0AAE0BR04_9CHLO</name>
<organism evidence="1 2">
    <name type="scientific">Cymbomonas tetramitiformis</name>
    <dbReference type="NCBI Taxonomy" id="36881"/>
    <lineage>
        <taxon>Eukaryota</taxon>
        <taxon>Viridiplantae</taxon>
        <taxon>Chlorophyta</taxon>
        <taxon>Pyramimonadophyceae</taxon>
        <taxon>Pyramimonadales</taxon>
        <taxon>Pyramimonadaceae</taxon>
        <taxon>Cymbomonas</taxon>
    </lineage>
</organism>
<dbReference type="AlphaFoldDB" id="A0AAE0BR04"/>
<dbReference type="Proteomes" id="UP001190700">
    <property type="component" value="Unassembled WGS sequence"/>
</dbReference>
<dbReference type="EMBL" id="LGRX02033690">
    <property type="protein sequence ID" value="KAK3240274.1"/>
    <property type="molecule type" value="Genomic_DNA"/>
</dbReference>
<sequence length="94" mass="10621">MNPHRASRKAAEGLDIGRRLLVDVVVVPADEPGVPYLLGVKGFVQLDQFLEVDIYFHASVNSQLSRFTVPYARNSNEKQLFRKRIIQTPLDPDS</sequence>
<evidence type="ECO:0000313" key="1">
    <source>
        <dbReference type="EMBL" id="KAK3240274.1"/>
    </source>
</evidence>
<protein>
    <submittedName>
        <fullName evidence="1">Uncharacterized protein</fullName>
    </submittedName>
</protein>